<comment type="caution">
    <text evidence="3">The sequence shown here is derived from an EMBL/GenBank/DDBJ whole genome shotgun (WGS) entry which is preliminary data.</text>
</comment>
<organism evidence="3 4">
    <name type="scientific">Fulvivirga sedimenti</name>
    <dbReference type="NCBI Taxonomy" id="2879465"/>
    <lineage>
        <taxon>Bacteria</taxon>
        <taxon>Pseudomonadati</taxon>
        <taxon>Bacteroidota</taxon>
        <taxon>Cytophagia</taxon>
        <taxon>Cytophagales</taxon>
        <taxon>Fulvivirgaceae</taxon>
        <taxon>Fulvivirga</taxon>
    </lineage>
</organism>
<dbReference type="EMBL" id="JAIXNE010000003">
    <property type="protein sequence ID" value="MCA6076036.1"/>
    <property type="molecule type" value="Genomic_DNA"/>
</dbReference>
<gene>
    <name evidence="1" type="ORF">LDX50_08260</name>
    <name evidence="2" type="ORF">LDX50_14230</name>
    <name evidence="3" type="ORF">LDX50_19950</name>
</gene>
<accession>A0A9X1KZM3</accession>
<sequence>MMHRIIRVQTIMILVSGVFLLLLPNIFNARETAAFDGSDRLSGRYIIRDSDTYTTAGISDFYDRGTVITWLLGTHHRELWSVPVTLPVFQWMNDSSRLLITELGGGQQTTSFALEDENGLSYTLRSVNKDQANALPFWLQKTGIRTLFRDQASALDPFAATVVDRLARSAGIFSTQPKLYFIKDSHMVPEEYKKLLANRIMLLEIEPDQTWQGHDLTGRPQTVISSTSMLELLSAGKIKVNVSEYAYCRLFDIAIGDWDRHGKQWKWSVDSTFTAHPLPMDRDMAFYKFHDGLINALAIRVNPKFQSFVADIDDISGYLINGKELDSVLLPSISSKEWIRIADSLQTNLSESVIEDAFRAYPEPIYNRIGPQHAEILKQRIGQLNRVADQVSEVYTSSPDHGSEL</sequence>
<dbReference type="AlphaFoldDB" id="A0A9X1KZM3"/>
<dbReference type="RefSeq" id="WP_225697969.1">
    <property type="nucleotide sequence ID" value="NZ_JAIXNE010000002.1"/>
</dbReference>
<keyword evidence="4" id="KW-1185">Reference proteome</keyword>
<evidence type="ECO:0000313" key="1">
    <source>
        <dbReference type="EMBL" id="MCA6074859.1"/>
    </source>
</evidence>
<evidence type="ECO:0000313" key="4">
    <source>
        <dbReference type="Proteomes" id="UP001139409"/>
    </source>
</evidence>
<reference evidence="3" key="1">
    <citation type="submission" date="2021-09" db="EMBL/GenBank/DDBJ databases">
        <title>Fulvivirga sp. isolated from coastal sediment.</title>
        <authorList>
            <person name="Yu H."/>
        </authorList>
    </citation>
    <scope>NUCLEOTIDE SEQUENCE</scope>
    <source>
        <strain evidence="3">1062</strain>
    </source>
</reference>
<evidence type="ECO:0000313" key="2">
    <source>
        <dbReference type="EMBL" id="MCA6076036.1"/>
    </source>
</evidence>
<protein>
    <submittedName>
        <fullName evidence="3">Uncharacterized protein</fullName>
    </submittedName>
</protein>
<evidence type="ECO:0000313" key="3">
    <source>
        <dbReference type="EMBL" id="MCA6077164.1"/>
    </source>
</evidence>
<name>A0A9X1KZM3_9BACT</name>
<dbReference type="EMBL" id="JAIXNE010000004">
    <property type="protein sequence ID" value="MCA6077164.1"/>
    <property type="molecule type" value="Genomic_DNA"/>
</dbReference>
<dbReference type="EMBL" id="JAIXNE010000002">
    <property type="protein sequence ID" value="MCA6074859.1"/>
    <property type="molecule type" value="Genomic_DNA"/>
</dbReference>
<dbReference type="Proteomes" id="UP001139409">
    <property type="component" value="Unassembled WGS sequence"/>
</dbReference>
<proteinExistence type="predicted"/>